<protein>
    <recommendedName>
        <fullName evidence="2">Flavodoxin-like domain-containing protein</fullName>
    </recommendedName>
</protein>
<dbReference type="InterPro" id="IPR008254">
    <property type="entry name" value="Flavodoxin/NO_synth"/>
</dbReference>
<dbReference type="SUPFAM" id="SSF52218">
    <property type="entry name" value="Flavoproteins"/>
    <property type="match status" value="1"/>
</dbReference>
<dbReference type="PROSITE" id="PS51257">
    <property type="entry name" value="PROKAR_LIPOPROTEIN"/>
    <property type="match status" value="1"/>
</dbReference>
<dbReference type="GO" id="GO:0010181">
    <property type="term" value="F:FMN binding"/>
    <property type="evidence" value="ECO:0007669"/>
    <property type="project" value="InterPro"/>
</dbReference>
<dbReference type="PANTHER" id="PTHR39201:SF1">
    <property type="entry name" value="FLAVODOXIN-LIKE DOMAIN-CONTAINING PROTEIN"/>
    <property type="match status" value="1"/>
</dbReference>
<proteinExistence type="predicted"/>
<keyword evidence="4" id="KW-1185">Reference proteome</keyword>
<dbReference type="eggNOG" id="COG0716">
    <property type="taxonomic scope" value="Bacteria"/>
</dbReference>
<dbReference type="HOGENOM" id="CLU_068890_0_0_10"/>
<dbReference type="Gene3D" id="3.40.50.360">
    <property type="match status" value="1"/>
</dbReference>
<evidence type="ECO:0000313" key="4">
    <source>
        <dbReference type="Proteomes" id="UP000005580"/>
    </source>
</evidence>
<dbReference type="Proteomes" id="UP000005580">
    <property type="component" value="Unassembled WGS sequence"/>
</dbReference>
<evidence type="ECO:0000259" key="2">
    <source>
        <dbReference type="Pfam" id="PF12682"/>
    </source>
</evidence>
<dbReference type="EMBL" id="AEPE02000005">
    <property type="protein sequence ID" value="EFZ36513.1"/>
    <property type="molecule type" value="Genomic_DNA"/>
</dbReference>
<feature type="domain" description="Flavodoxin-like" evidence="2">
    <location>
        <begin position="54"/>
        <end position="196"/>
    </location>
</feature>
<keyword evidence="1" id="KW-0732">Signal</keyword>
<dbReference type="PANTHER" id="PTHR39201">
    <property type="entry name" value="EXPORTED PROTEIN-RELATED"/>
    <property type="match status" value="1"/>
</dbReference>
<accession>E7RQH5</accession>
<dbReference type="Pfam" id="PF12682">
    <property type="entry name" value="Flavodoxin_4"/>
    <property type="match status" value="1"/>
</dbReference>
<dbReference type="InterPro" id="IPR029039">
    <property type="entry name" value="Flavoprotein-like_sf"/>
</dbReference>
<name>E7RQH5_9BACT</name>
<evidence type="ECO:0000256" key="1">
    <source>
        <dbReference type="SAM" id="SignalP"/>
    </source>
</evidence>
<sequence>MKLLKAFAAAALLLISTACGGNNKQENDMKKGKTLIVFFSHAGENYAVGNIKVGNTKIVADYIKERTGADEFEIIPEKSYDMPYSDLTKLAQKETENGELPPFKGAVNDIEQYDTVFIGGPVWWGTYPQVMFTFFKKYDLNGKTIIPFTTHEGSGLANVVEDLKSLYPKATITGAFAIYGHEVRSGKAKVEKWLESMGY</sequence>
<dbReference type="AlphaFoldDB" id="E7RQH5"/>
<dbReference type="STRING" id="28134.SAMN05444288_2006"/>
<organism evidence="3 4">
    <name type="scientific">Hoylesella oralis ATCC 33269</name>
    <dbReference type="NCBI Taxonomy" id="873533"/>
    <lineage>
        <taxon>Bacteria</taxon>
        <taxon>Pseudomonadati</taxon>
        <taxon>Bacteroidota</taxon>
        <taxon>Bacteroidia</taxon>
        <taxon>Bacteroidales</taxon>
        <taxon>Prevotellaceae</taxon>
        <taxon>Hoylesella</taxon>
    </lineage>
</organism>
<comment type="caution">
    <text evidence="3">The sequence shown here is derived from an EMBL/GenBank/DDBJ whole genome shotgun (WGS) entry which is preliminary data.</text>
</comment>
<gene>
    <name evidence="3" type="ORF">HMPREF0663_11426</name>
</gene>
<reference evidence="3" key="1">
    <citation type="submission" date="2011-01" db="EMBL/GenBank/DDBJ databases">
        <authorList>
            <person name="Muzny D."/>
            <person name="Qin X."/>
            <person name="Buhay C."/>
            <person name="Dugan-Rocha S."/>
            <person name="Ding Y."/>
            <person name="Chen G."/>
            <person name="Hawes A."/>
            <person name="Holder M."/>
            <person name="Jhangiani S."/>
            <person name="Johnson A."/>
            <person name="Khan Z."/>
            <person name="Li Z."/>
            <person name="Liu W."/>
            <person name="Liu X."/>
            <person name="Perez L."/>
            <person name="Shen H."/>
            <person name="Wang Q."/>
            <person name="Watt J."/>
            <person name="Xi L."/>
            <person name="Xin Y."/>
            <person name="Zhou J."/>
            <person name="Deng J."/>
            <person name="Jiang H."/>
            <person name="Liu Y."/>
            <person name="Qu J."/>
            <person name="Song X.-Z."/>
            <person name="Zhang L."/>
            <person name="Villasana D."/>
            <person name="Johnson A."/>
            <person name="Liu J."/>
            <person name="Liyanage D."/>
            <person name="Lorensuhewa L."/>
            <person name="Robinson T."/>
            <person name="Song A."/>
            <person name="Song B.-B."/>
            <person name="Dinh H."/>
            <person name="Thornton R."/>
            <person name="Coyle M."/>
            <person name="Francisco L."/>
            <person name="Jackson L."/>
            <person name="Javaid M."/>
            <person name="Korchina V."/>
            <person name="Kovar C."/>
            <person name="Mata R."/>
            <person name="Mathew T."/>
            <person name="Ngo R."/>
            <person name="Nguyen L."/>
            <person name="Nguyen N."/>
            <person name="Okwuonu G."/>
            <person name="Ongeri F."/>
            <person name="Pham C."/>
            <person name="Simmons D."/>
            <person name="Wilczek-Boney K."/>
            <person name="Hale W."/>
            <person name="Jakkamsetti A."/>
            <person name="Pham P."/>
            <person name="Ruth R."/>
            <person name="San Lucas F."/>
            <person name="Warren J."/>
            <person name="Zhang J."/>
            <person name="Zhao Z."/>
            <person name="Zhou C."/>
            <person name="Zhu D."/>
            <person name="Lee S."/>
            <person name="Bess C."/>
            <person name="Blankenburg K."/>
            <person name="Forbes L."/>
            <person name="Fu Q."/>
            <person name="Gubbala S."/>
            <person name="Hirani K."/>
            <person name="Jayaseelan J.C."/>
            <person name="Lara F."/>
            <person name="Munidasa M."/>
            <person name="Palculict T."/>
            <person name="Patil S."/>
            <person name="Pu L.-L."/>
            <person name="Saada N."/>
            <person name="Tang L."/>
            <person name="Weissenberger G."/>
            <person name="Zhu Y."/>
            <person name="Hemphill L."/>
            <person name="Shang Y."/>
            <person name="Youmans B."/>
            <person name="Ayvaz T."/>
            <person name="Ross M."/>
            <person name="Santibanez J."/>
            <person name="Aqrawi P."/>
            <person name="Gross S."/>
            <person name="Joshi V."/>
            <person name="Fowler G."/>
            <person name="Nazareth L."/>
            <person name="Reid J."/>
            <person name="Worley K."/>
            <person name="Petrosino J."/>
            <person name="Highlander S."/>
            <person name="Gibbs R."/>
        </authorList>
    </citation>
    <scope>NUCLEOTIDE SEQUENCE [LARGE SCALE GENOMIC DNA]</scope>
    <source>
        <strain evidence="3">ATCC 33269</strain>
    </source>
</reference>
<evidence type="ECO:0000313" key="3">
    <source>
        <dbReference type="EMBL" id="EFZ36513.1"/>
    </source>
</evidence>
<feature type="chain" id="PRO_5003224137" description="Flavodoxin-like domain-containing protein" evidence="1">
    <location>
        <begin position="21"/>
        <end position="199"/>
    </location>
</feature>
<feature type="signal peptide" evidence="1">
    <location>
        <begin position="1"/>
        <end position="20"/>
    </location>
</feature>